<dbReference type="HOGENOM" id="CLU_763032_0_0_1"/>
<dbReference type="Proteomes" id="UP000024376">
    <property type="component" value="Unassembled WGS sequence"/>
</dbReference>
<reference evidence="2" key="1">
    <citation type="journal article" date="2013" name="Ind. Biotechnol.">
        <title>Comparative genomics analysis of Trichoderma reesei strains.</title>
        <authorList>
            <person name="Koike H."/>
            <person name="Aerts A."/>
            <person name="LaButti K."/>
            <person name="Grigoriev I.V."/>
            <person name="Baker S.E."/>
        </authorList>
    </citation>
    <scope>NUCLEOTIDE SEQUENCE [LARGE SCALE GENOMIC DNA]</scope>
    <source>
        <strain evidence="2">ATCC 56765 / BCRC 32924 / NRRL 11460 / Rut C-30</strain>
    </source>
</reference>
<accession>A0A024S2E8</accession>
<sequence>MGTYASSKSSACVLKVLNLSSLWRFAFGPTAASAQVLGSTANPTAMRSGPPKIVGEKTADMAHTFARKIAVQIADYKLPQALPRPTASVRRIHQTTKRPIPKDPAGAFDYRQCLGVLRPLGCHAIGPACSGMAAMEASAHLVAGLAQTRLAHQNASSHGLNRWLGRWRATLGLMLPSKCSWSMRAKAALLPCPASGLTLRDSVQLPGVICTDESLPIFVLIFKQGRGQQARAAQWPCSSVQYEWASACAAPGLLISGSLVFEKPARNFAAVSQLALQCTGTCELEQWHSGYAKKAASTQILPRKSAAAPFDTCTGTGIGRAMRGASVRNSRTCSVPSNAPSCRHGDHHITTFPTYVQCLMGEQ</sequence>
<proteinExistence type="predicted"/>
<evidence type="ECO:0000313" key="1">
    <source>
        <dbReference type="EMBL" id="ETR99498.1"/>
    </source>
</evidence>
<dbReference type="KEGG" id="trr:M419DRAFT_132423"/>
<gene>
    <name evidence="1" type="ORF">M419DRAFT_132423</name>
</gene>
<dbReference type="EMBL" id="KI911156">
    <property type="protein sequence ID" value="ETR99498.1"/>
    <property type="molecule type" value="Genomic_DNA"/>
</dbReference>
<evidence type="ECO:0000313" key="2">
    <source>
        <dbReference type="Proteomes" id="UP000024376"/>
    </source>
</evidence>
<protein>
    <submittedName>
        <fullName evidence="1">Uncharacterized protein</fullName>
    </submittedName>
</protein>
<organism evidence="1 2">
    <name type="scientific">Hypocrea jecorina (strain ATCC 56765 / BCRC 32924 / NRRL 11460 / Rut C-30)</name>
    <name type="common">Trichoderma reesei</name>
    <dbReference type="NCBI Taxonomy" id="1344414"/>
    <lineage>
        <taxon>Eukaryota</taxon>
        <taxon>Fungi</taxon>
        <taxon>Dikarya</taxon>
        <taxon>Ascomycota</taxon>
        <taxon>Pezizomycotina</taxon>
        <taxon>Sordariomycetes</taxon>
        <taxon>Hypocreomycetidae</taxon>
        <taxon>Hypocreales</taxon>
        <taxon>Hypocreaceae</taxon>
        <taxon>Trichoderma</taxon>
    </lineage>
</organism>
<dbReference type="AlphaFoldDB" id="A0A024S2E8"/>
<name>A0A024S2E8_HYPJR</name>
<dbReference type="OrthoDB" id="10669333at2759"/>